<organism evidence="3 4">
    <name type="scientific">Solanum pinnatisectum</name>
    <name type="common">tansyleaf nightshade</name>
    <dbReference type="NCBI Taxonomy" id="50273"/>
    <lineage>
        <taxon>Eukaryota</taxon>
        <taxon>Viridiplantae</taxon>
        <taxon>Streptophyta</taxon>
        <taxon>Embryophyta</taxon>
        <taxon>Tracheophyta</taxon>
        <taxon>Spermatophyta</taxon>
        <taxon>Magnoliopsida</taxon>
        <taxon>eudicotyledons</taxon>
        <taxon>Gunneridae</taxon>
        <taxon>Pentapetalae</taxon>
        <taxon>asterids</taxon>
        <taxon>lamiids</taxon>
        <taxon>Solanales</taxon>
        <taxon>Solanaceae</taxon>
        <taxon>Solanoideae</taxon>
        <taxon>Solaneae</taxon>
        <taxon>Solanum</taxon>
    </lineage>
</organism>
<protein>
    <recommendedName>
        <fullName evidence="2">Retrotransposon gag domain-containing protein</fullName>
    </recommendedName>
</protein>
<feature type="region of interest" description="Disordered" evidence="1">
    <location>
        <begin position="260"/>
        <end position="279"/>
    </location>
</feature>
<dbReference type="Pfam" id="PF03732">
    <property type="entry name" value="Retrotrans_gag"/>
    <property type="match status" value="1"/>
</dbReference>
<evidence type="ECO:0000313" key="4">
    <source>
        <dbReference type="Proteomes" id="UP001311915"/>
    </source>
</evidence>
<dbReference type="PANTHER" id="PTHR33223">
    <property type="entry name" value="CCHC-TYPE DOMAIN-CONTAINING PROTEIN"/>
    <property type="match status" value="1"/>
</dbReference>
<evidence type="ECO:0000259" key="2">
    <source>
        <dbReference type="Pfam" id="PF03732"/>
    </source>
</evidence>
<dbReference type="Proteomes" id="UP001311915">
    <property type="component" value="Unassembled WGS sequence"/>
</dbReference>
<feature type="domain" description="Retrotransposon gag" evidence="2">
    <location>
        <begin position="41"/>
        <end position="133"/>
    </location>
</feature>
<proteinExistence type="predicted"/>
<reference evidence="3 4" key="1">
    <citation type="submission" date="2023-10" db="EMBL/GenBank/DDBJ databases">
        <title>Genome-Wide Identification Analysis in wild type Solanum Pinnatisectum Reveals Some Genes Defensing Phytophthora Infestans.</title>
        <authorList>
            <person name="Sun C."/>
        </authorList>
    </citation>
    <scope>NUCLEOTIDE SEQUENCE [LARGE SCALE GENOMIC DNA]</scope>
    <source>
        <strain evidence="3">LQN</strain>
        <tissue evidence="3">Leaf</tissue>
    </source>
</reference>
<dbReference type="InterPro" id="IPR005162">
    <property type="entry name" value="Retrotrans_gag_dom"/>
</dbReference>
<comment type="caution">
    <text evidence="3">The sequence shown here is derived from an EMBL/GenBank/DDBJ whole genome shotgun (WGS) entry which is preliminary data.</text>
</comment>
<feature type="compositionally biased region" description="Polar residues" evidence="1">
    <location>
        <begin position="266"/>
        <end position="279"/>
    </location>
</feature>
<dbReference type="AlphaFoldDB" id="A0AAV9LMZ2"/>
<keyword evidence="4" id="KW-1185">Reference proteome</keyword>
<gene>
    <name evidence="3" type="ORF">R3W88_032008</name>
</gene>
<dbReference type="EMBL" id="JAWPEI010000005">
    <property type="protein sequence ID" value="KAK4727091.1"/>
    <property type="molecule type" value="Genomic_DNA"/>
</dbReference>
<accession>A0AAV9LMZ2</accession>
<dbReference type="PANTHER" id="PTHR33223:SF6">
    <property type="entry name" value="CCHC-TYPE DOMAIN-CONTAINING PROTEIN"/>
    <property type="match status" value="1"/>
</dbReference>
<name>A0AAV9LMZ2_9SOLN</name>
<evidence type="ECO:0000256" key="1">
    <source>
        <dbReference type="SAM" id="MobiDB-lite"/>
    </source>
</evidence>
<evidence type="ECO:0000313" key="3">
    <source>
        <dbReference type="EMBL" id="KAK4727091.1"/>
    </source>
</evidence>
<sequence>MKGLFKGLAHEDPYDHIRNFVDVCGPFLFKNITQEAVQLWLFPFPLIGEATKWLANLPRELITSWQELTEAFYIRFFPPSKMMAFRDNIQGFKRLDGEPIHETWLRFQKLLRQCPAHGLPNNMLLQHFYWSLNSVNKGVVDQLVRRGIMQQPFEIMSTLFDGMTKINRAWYTREDQVSPLTFKMTKEQIEKDQEWDENMAKIMTQIDLLSKHVMGSGSKVDKVLKEMKEDVSTLNQKVTFHSVSIKQLETQMGQILSHLNPRQKGNLPSDTLVNPKNEP</sequence>